<proteinExistence type="inferred from homology"/>
<dbReference type="GO" id="GO:0010333">
    <property type="term" value="F:terpene synthase activity"/>
    <property type="evidence" value="ECO:0007669"/>
    <property type="project" value="InterPro"/>
</dbReference>
<accession>A0A927M051</accession>
<dbReference type="SFLD" id="SFLDS00005">
    <property type="entry name" value="Isoprenoid_Synthase_Type_I"/>
    <property type="match status" value="1"/>
</dbReference>
<keyword evidence="2" id="KW-0479">Metal-binding</keyword>
<comment type="similarity">
    <text evidence="2">Belongs to the terpene synthase family.</text>
</comment>
<dbReference type="SFLD" id="SFLDG01020">
    <property type="entry name" value="Terpene_Cyclase_Like_2"/>
    <property type="match status" value="1"/>
</dbReference>
<dbReference type="Proteomes" id="UP000649753">
    <property type="component" value="Unassembled WGS sequence"/>
</dbReference>
<protein>
    <recommendedName>
        <fullName evidence="2">Terpene synthase</fullName>
        <ecNumber evidence="2">4.2.3.-</ecNumber>
    </recommendedName>
</protein>
<feature type="region of interest" description="Disordered" evidence="3">
    <location>
        <begin position="112"/>
        <end position="163"/>
    </location>
</feature>
<dbReference type="Pfam" id="PF19086">
    <property type="entry name" value="Terpene_syn_C_2"/>
    <property type="match status" value="1"/>
</dbReference>
<dbReference type="InterPro" id="IPR008949">
    <property type="entry name" value="Isoprenoid_synthase_dom_sf"/>
</dbReference>
<dbReference type="SUPFAM" id="SSF48576">
    <property type="entry name" value="Terpenoid synthases"/>
    <property type="match status" value="1"/>
</dbReference>
<sequence>MYSDGAWVDELRCPIPARLCPYADEVQDWLVDWADRVGGPLDSEARGRLARGGVARYAGRLYPDATEADLQVLSALFTWFFLLDDACDATRRPRPAEVAALCDGVLRLLRHPPGTAGSRPANQSPAAPGTRSPNGPAARLTSPPQTRSANQPGPRPEPFDGPLRRMLTDAWQVPSRRMSASWRDRFVDAVAHHLDGVVTEATNKATGRLPSVAEYVPLRRATSAAYVSYALIEFATGRPVPNAVYHHPAVREVAATANDLLSWFNDLLSLDRDAATSGGHNLVLAVAREQGIPVEAAVRVVVRRWQRSMRRFVELRDAVPSFGSALDGSLREYLEGVANSVRGTMDWSLESGRYRDALPPARPANSAVRLERLPGPTPLTRDDFPAAP</sequence>
<dbReference type="PANTHER" id="PTHR35201">
    <property type="entry name" value="TERPENE SYNTHASE"/>
    <property type="match status" value="1"/>
</dbReference>
<dbReference type="Gene3D" id="1.10.600.10">
    <property type="entry name" value="Farnesyl Diphosphate Synthase"/>
    <property type="match status" value="1"/>
</dbReference>
<keyword evidence="2" id="KW-0460">Magnesium</keyword>
<name>A0A927M051_9ACTN</name>
<evidence type="ECO:0000256" key="3">
    <source>
        <dbReference type="SAM" id="MobiDB-lite"/>
    </source>
</evidence>
<reference evidence="4" key="1">
    <citation type="submission" date="2020-10" db="EMBL/GenBank/DDBJ databases">
        <title>Sequencing the genomes of 1000 actinobacteria strains.</title>
        <authorList>
            <person name="Klenk H.-P."/>
        </authorList>
    </citation>
    <scope>NUCLEOTIDE SEQUENCE</scope>
    <source>
        <strain evidence="4">DSM 46832</strain>
    </source>
</reference>
<dbReference type="PANTHER" id="PTHR35201:SF4">
    <property type="entry name" value="BETA-PINACENE SYNTHASE-RELATED"/>
    <property type="match status" value="1"/>
</dbReference>
<comment type="caution">
    <text evidence="4">The sequence shown here is derived from an EMBL/GenBank/DDBJ whole genome shotgun (WGS) entry which is preliminary data.</text>
</comment>
<comment type="cofactor">
    <cofactor evidence="2">
        <name>Mg(2+)</name>
        <dbReference type="ChEBI" id="CHEBI:18420"/>
    </cofactor>
</comment>
<evidence type="ECO:0000256" key="1">
    <source>
        <dbReference type="ARBA" id="ARBA00023239"/>
    </source>
</evidence>
<dbReference type="EC" id="4.2.3.-" evidence="2"/>
<dbReference type="GO" id="GO:0046872">
    <property type="term" value="F:metal ion binding"/>
    <property type="evidence" value="ECO:0007669"/>
    <property type="project" value="UniProtKB-KW"/>
</dbReference>
<feature type="compositionally biased region" description="Polar residues" evidence="3">
    <location>
        <begin position="142"/>
        <end position="151"/>
    </location>
</feature>
<organism evidence="4 5">
    <name type="scientific">Plantactinospora soyae</name>
    <dbReference type="NCBI Taxonomy" id="1544732"/>
    <lineage>
        <taxon>Bacteria</taxon>
        <taxon>Bacillati</taxon>
        <taxon>Actinomycetota</taxon>
        <taxon>Actinomycetes</taxon>
        <taxon>Micromonosporales</taxon>
        <taxon>Micromonosporaceae</taxon>
        <taxon>Plantactinospora</taxon>
    </lineage>
</organism>
<dbReference type="InterPro" id="IPR034686">
    <property type="entry name" value="Terpene_cyclase-like_2"/>
</dbReference>
<dbReference type="EMBL" id="JADBEB010000001">
    <property type="protein sequence ID" value="MBE1485733.1"/>
    <property type="molecule type" value="Genomic_DNA"/>
</dbReference>
<keyword evidence="1 2" id="KW-0456">Lyase</keyword>
<gene>
    <name evidence="4" type="ORF">H4W31_001371</name>
</gene>
<evidence type="ECO:0000313" key="4">
    <source>
        <dbReference type="EMBL" id="MBE1485733.1"/>
    </source>
</evidence>
<evidence type="ECO:0000256" key="2">
    <source>
        <dbReference type="RuleBase" id="RU366034"/>
    </source>
</evidence>
<evidence type="ECO:0000313" key="5">
    <source>
        <dbReference type="Proteomes" id="UP000649753"/>
    </source>
</evidence>
<dbReference type="AlphaFoldDB" id="A0A927M051"/>
<keyword evidence="5" id="KW-1185">Reference proteome</keyword>
<feature type="region of interest" description="Disordered" evidence="3">
    <location>
        <begin position="358"/>
        <end position="388"/>
    </location>
</feature>
<dbReference type="RefSeq" id="WP_192765872.1">
    <property type="nucleotide sequence ID" value="NZ_JADBEB010000001.1"/>
</dbReference>